<feature type="domain" description="Formylmethanofuran dehydrogenase subunit E" evidence="1">
    <location>
        <begin position="17"/>
        <end position="127"/>
    </location>
</feature>
<name>A0A1H2J4J0_9BACT</name>
<proteinExistence type="predicted"/>
<reference evidence="3" key="1">
    <citation type="submission" date="2016-10" db="EMBL/GenBank/DDBJ databases">
        <authorList>
            <person name="Varghese N."/>
            <person name="Submissions S."/>
        </authorList>
    </citation>
    <scope>NUCLEOTIDE SEQUENCE [LARGE SCALE GENOMIC DNA]</scope>
    <source>
        <strain evidence="3">DSM 3384</strain>
    </source>
</reference>
<gene>
    <name evidence="2" type="ORF">SAMN04487931_110155</name>
</gene>
<dbReference type="Pfam" id="PF02663">
    <property type="entry name" value="FmdE"/>
    <property type="match status" value="1"/>
</dbReference>
<dbReference type="InterPro" id="IPR053194">
    <property type="entry name" value="tRNA_methyltr_O"/>
</dbReference>
<dbReference type="AlphaFoldDB" id="A0A1H2J4J0"/>
<dbReference type="PANTHER" id="PTHR39418:SF1">
    <property type="entry name" value="DEHYDROGENASE"/>
    <property type="match status" value="1"/>
</dbReference>
<dbReference type="InterPro" id="IPR003814">
    <property type="entry name" value="FmdEsu_dom"/>
</dbReference>
<dbReference type="SUPFAM" id="SSF143555">
    <property type="entry name" value="FwdE-like"/>
    <property type="match status" value="1"/>
</dbReference>
<dbReference type="RefSeq" id="WP_014959501.1">
    <property type="nucleotide sequence ID" value="NZ_FNLL01000010.1"/>
</dbReference>
<dbReference type="Gene3D" id="3.30.1330.130">
    <property type="match status" value="1"/>
</dbReference>
<organism evidence="2 3">
    <name type="scientific">Desulfobacula phenolica</name>
    <dbReference type="NCBI Taxonomy" id="90732"/>
    <lineage>
        <taxon>Bacteria</taxon>
        <taxon>Pseudomonadati</taxon>
        <taxon>Thermodesulfobacteriota</taxon>
        <taxon>Desulfobacteria</taxon>
        <taxon>Desulfobacterales</taxon>
        <taxon>Desulfobacteraceae</taxon>
        <taxon>Desulfobacula</taxon>
    </lineage>
</organism>
<dbReference type="EMBL" id="FNLL01000010">
    <property type="protein sequence ID" value="SDU51111.1"/>
    <property type="molecule type" value="Genomic_DNA"/>
</dbReference>
<evidence type="ECO:0000313" key="2">
    <source>
        <dbReference type="EMBL" id="SDU51111.1"/>
    </source>
</evidence>
<protein>
    <submittedName>
        <fullName evidence="2">Formylmethanofuran dehydrogenase subunit E</fullName>
    </submittedName>
</protein>
<sequence length="225" mass="25593">MSLRKNFETLLNESAIIHGHLCSGQVIGVRMAILGCRLIGLDDPRSHTQIKKLIVYLEMDRCAGDAVAHVTGVKLGRRSLKFMNYGIMAATFLNLETQKAFRIISTEESRDLAQFYAPEIEGKAAQQLAAYKRMPDYVLFRVQEVNTFLKDYDMPGPTRSKTICSRCGQVVRDHREVMIDNMPVCRPCTEKVYFSDPHEISMGDMDWAPVNKNTVLDTHMMENQN</sequence>
<keyword evidence="3" id="KW-1185">Reference proteome</keyword>
<accession>A0A1H2J4J0</accession>
<evidence type="ECO:0000259" key="1">
    <source>
        <dbReference type="Pfam" id="PF02663"/>
    </source>
</evidence>
<dbReference type="Proteomes" id="UP000199608">
    <property type="component" value="Unassembled WGS sequence"/>
</dbReference>
<dbReference type="PANTHER" id="PTHR39418">
    <property type="entry name" value="DEHYDROGENASE-RELATED"/>
    <property type="match status" value="1"/>
</dbReference>
<evidence type="ECO:0000313" key="3">
    <source>
        <dbReference type="Proteomes" id="UP000199608"/>
    </source>
</evidence>